<dbReference type="InterPro" id="IPR011935">
    <property type="entry name" value="CHP02231"/>
</dbReference>
<evidence type="ECO:0000256" key="2">
    <source>
        <dbReference type="SAM" id="MobiDB-lite"/>
    </source>
</evidence>
<dbReference type="InterPro" id="IPR037291">
    <property type="entry name" value="DUF4139"/>
</dbReference>
<dbReference type="Pfam" id="PF13598">
    <property type="entry name" value="DUF4139"/>
    <property type="match status" value="1"/>
</dbReference>
<accession>A0A1E1J174</accession>
<reference evidence="4" key="1">
    <citation type="submission" date="2012-08" db="EMBL/GenBank/DDBJ databases">
        <title>Comparative genomics of metastatic and non-metastatic Leishmania guyanensis provides insights into polygenic factors involved in Leishmania RNA virus infection.</title>
        <authorList>
            <person name="Smith D."/>
            <person name="Hertz-Fowler C."/>
            <person name="Martin R."/>
            <person name="Dickens N."/>
            <person name="Fasel N."/>
            <person name="Falquet L."/>
            <person name="Beverley S."/>
            <person name="Zangger H."/>
            <person name="Calderon-Copete S."/>
            <person name="Mottram J."/>
            <person name="Xenarios I."/>
        </authorList>
    </citation>
    <scope>NUCLEOTIDE SEQUENCE</scope>
    <source>
        <strain evidence="4">MHOM/BR/75/M4147/SSU:IR2SAT-LUC</strain>
    </source>
</reference>
<sequence length="640" mass="69481">MQDTVPHTQPAAGAGSPPLTLHVTPHVDRATIYQNKSLQRRCAPLSFSAPVSEVQVMVPMPMKAHGRCGYDRDSVQVEFGAAFDGKVILAGVLVDEVEQHCLRSDGTVDIKVAHIADVASASDSDADGGGVGDVSSANARCEVESQLRTVKQKLLLNEIAQAEAACVLDYSVDLAKCAVEPCKGAPLMHAAALHDPEMWGAHLDALESARREHAKTKRELLRAKATLEAEKWELERKLDLGDGVPSRGSGHSEEAGTTVDVAVLTLKVLKAVPPGPEAVVYVSYIVPSGRWSAVYEAHLNTVTDEVVLYYNAEVVLNSGDDLKDVVLTLSSAVPRRNAALPPTMAIWRCGIVRPLPPAPQPMMGANAVRASRANLQCDDAPEDAPAPRAAPMMMRVATKAEQAGTGAIMNFVIPNPQTVMANGKTTRLPLTELQMPAEISYVSVPEKSLAAFTHAKIKNTSDFLLLPGEVAVFLDGNYVSRSRLDKQCAPGGMLDMYFGADPSVEVKRVLLRQTNKKVQNSYFKGTKSNVKTFTYKITIRNKKRATGSADGAVCIKLVEHIPTSNEEQLQVRLVSPLRPHDDIYIYDDEEDRVRQQLRKSRLLDNEGIVEIERRVRAGESVEVVFAFEVEAPSDSTVYGL</sequence>
<gene>
    <name evidence="4" type="primary">LgM4147LRVhigh.29.01590.00530</name>
    <name evidence="4" type="ORF">BN36_2948230</name>
</gene>
<feature type="coiled-coil region" evidence="1">
    <location>
        <begin position="203"/>
        <end position="237"/>
    </location>
</feature>
<dbReference type="PANTHER" id="PTHR31005:SF9">
    <property type="entry name" value="DUF4139 DOMAIN-CONTAINING PROTEIN"/>
    <property type="match status" value="1"/>
</dbReference>
<feature type="domain" description="DUF4139" evidence="3">
    <location>
        <begin position="282"/>
        <end position="632"/>
    </location>
</feature>
<proteinExistence type="predicted"/>
<dbReference type="EMBL" id="CALQ01001272">
    <property type="protein sequence ID" value="CCM17323.1"/>
    <property type="molecule type" value="Genomic_DNA"/>
</dbReference>
<dbReference type="PANTHER" id="PTHR31005">
    <property type="entry name" value="DUF4139 DOMAIN-CONTAINING PROTEIN"/>
    <property type="match status" value="1"/>
</dbReference>
<dbReference type="NCBIfam" id="TIGR02231">
    <property type="entry name" value="mucoidy inhibitor MuiA family protein"/>
    <property type="match status" value="1"/>
</dbReference>
<evidence type="ECO:0000313" key="4">
    <source>
        <dbReference type="EMBL" id="CCM17323.1"/>
    </source>
</evidence>
<organism evidence="4">
    <name type="scientific">Leishmania guyanensis</name>
    <dbReference type="NCBI Taxonomy" id="5670"/>
    <lineage>
        <taxon>Eukaryota</taxon>
        <taxon>Discoba</taxon>
        <taxon>Euglenozoa</taxon>
        <taxon>Kinetoplastea</taxon>
        <taxon>Metakinetoplastina</taxon>
        <taxon>Trypanosomatida</taxon>
        <taxon>Trypanosomatidae</taxon>
        <taxon>Leishmaniinae</taxon>
        <taxon>Leishmania</taxon>
        <taxon>Leishmania guyanensis species complex</taxon>
    </lineage>
</organism>
<feature type="region of interest" description="Disordered" evidence="2">
    <location>
        <begin position="1"/>
        <end position="21"/>
    </location>
</feature>
<keyword evidence="1" id="KW-0175">Coiled coil</keyword>
<evidence type="ECO:0000259" key="3">
    <source>
        <dbReference type="Pfam" id="PF13598"/>
    </source>
</evidence>
<name>A0A1E1J174_LEIGU</name>
<evidence type="ECO:0000256" key="1">
    <source>
        <dbReference type="SAM" id="Coils"/>
    </source>
</evidence>
<dbReference type="AlphaFoldDB" id="A0A1E1J174"/>
<protein>
    <recommendedName>
        <fullName evidence="3">DUF4139 domain-containing protein</fullName>
    </recommendedName>
</protein>